<comment type="caution">
    <text evidence="2">The sequence shown here is derived from an EMBL/GenBank/DDBJ whole genome shotgun (WGS) entry which is preliminary data.</text>
</comment>
<dbReference type="Proteomes" id="UP000295604">
    <property type="component" value="Unassembled WGS sequence"/>
</dbReference>
<dbReference type="EMBL" id="QAPF01000044">
    <property type="protein sequence ID" value="TEA19639.1"/>
    <property type="molecule type" value="Genomic_DNA"/>
</dbReference>
<protein>
    <submittedName>
        <fullName evidence="2">Uncharacterized protein</fullName>
    </submittedName>
</protein>
<proteinExistence type="predicted"/>
<name>A0A4V3I3N7_9PEZI</name>
<evidence type="ECO:0000313" key="2">
    <source>
        <dbReference type="EMBL" id="TEA19639.1"/>
    </source>
</evidence>
<feature type="region of interest" description="Disordered" evidence="1">
    <location>
        <begin position="350"/>
        <end position="435"/>
    </location>
</feature>
<gene>
    <name evidence="2" type="ORF">C8034_v009333</name>
</gene>
<dbReference type="AlphaFoldDB" id="A0A4V3I3N7"/>
<reference evidence="2 3" key="1">
    <citation type="submission" date="2018-11" db="EMBL/GenBank/DDBJ databases">
        <title>Genome sequence and assembly of Colletotrichum sidae.</title>
        <authorList>
            <person name="Gan P."/>
            <person name="Shirasu K."/>
        </authorList>
    </citation>
    <scope>NUCLEOTIDE SEQUENCE [LARGE SCALE GENOMIC DNA]</scope>
    <source>
        <strain evidence="2 3">CBS 518.97</strain>
    </source>
</reference>
<feature type="compositionally biased region" description="Polar residues" evidence="1">
    <location>
        <begin position="288"/>
        <end position="314"/>
    </location>
</feature>
<evidence type="ECO:0000313" key="3">
    <source>
        <dbReference type="Proteomes" id="UP000295604"/>
    </source>
</evidence>
<keyword evidence="3" id="KW-1185">Reference proteome</keyword>
<sequence length="687" mass="77003">MKPDNWKYFQMMMPKIASKFIPKPLMDCLTTFLARYPNDMVELTLALSMTLVWCRLKESVGHGLEKMFDSKDPDRKIEVPRLAVFLLYANHFIRFHEEQKLSAYGHIFRFVNKAYSRDMASDARFLISYDDIDQTEVLKLVSVIGLQDEDWVEIVPASWEGTKLAMPRNHGEKAFRSDQLTAKLLLPDVYTMGLPSYVNVGLQPGGKVLRLVYVHRDWATPAVLRKPVATNIVTIPKVNVGLYSQEPELWTADRTEAMRPWRNAVNVVTPVPVPQPQPSPFAAKLPSAGQQSQRATSKSDPLSQLLISKSSPLSADQPRKRRKIALPTQPVTPVQVPALKLFPTVLPDIARQPKPAKKSHSLKPSLVPRRLFDNAEGPLSVDQHRKKRRPASRTSFSQATVDAERSPDTAPQRKRKGQSTKKPNAIPMGTSPRSSIDNFMKTIVAQLHAARESGHVSPDVELGNDGLTWEGMPDLPVYGGLDGFHVDVAKLATDYATMLEDRMSGRERAILKRIVDRDFAQGQDVAVILRGAMRQINVNDTDLSKSAVIKVLEGPAFGVFEQWANMVSYGDGQRKEHDPFTEQVLRPCCVLLGIEHDESPESTIDAITKVDGEVGRAISTVGFLHSRSNDDAHSHGLIKCAVKLVLESKKLEYWRRLALFYNRIQGGEFDAQDETAWTSLFGEPYDN</sequence>
<accession>A0A4V3I3N7</accession>
<organism evidence="2 3">
    <name type="scientific">Colletotrichum sidae</name>
    <dbReference type="NCBI Taxonomy" id="1347389"/>
    <lineage>
        <taxon>Eukaryota</taxon>
        <taxon>Fungi</taxon>
        <taxon>Dikarya</taxon>
        <taxon>Ascomycota</taxon>
        <taxon>Pezizomycotina</taxon>
        <taxon>Sordariomycetes</taxon>
        <taxon>Hypocreomycetidae</taxon>
        <taxon>Glomerellales</taxon>
        <taxon>Glomerellaceae</taxon>
        <taxon>Colletotrichum</taxon>
        <taxon>Colletotrichum orbiculare species complex</taxon>
    </lineage>
</organism>
<feature type="region of interest" description="Disordered" evidence="1">
    <location>
        <begin position="269"/>
        <end position="329"/>
    </location>
</feature>
<evidence type="ECO:0000256" key="1">
    <source>
        <dbReference type="SAM" id="MobiDB-lite"/>
    </source>
</evidence>